<dbReference type="PANTHER" id="PTHR13504:SF38">
    <property type="entry name" value="FIDO DOMAIN-CONTAINING PROTEIN"/>
    <property type="match status" value="1"/>
</dbReference>
<dbReference type="Gene3D" id="1.10.3290.10">
    <property type="entry name" value="Fido-like domain"/>
    <property type="match status" value="1"/>
</dbReference>
<dbReference type="SUPFAM" id="SSF140931">
    <property type="entry name" value="Fic-like"/>
    <property type="match status" value="1"/>
</dbReference>
<dbReference type="PANTHER" id="PTHR13504">
    <property type="entry name" value="FIDO DOMAIN-CONTAINING PROTEIN DDB_G0283145"/>
    <property type="match status" value="1"/>
</dbReference>
<dbReference type="InterPro" id="IPR036597">
    <property type="entry name" value="Fido-like_dom_sf"/>
</dbReference>
<name>A0ABU3C0X5_9GAMM</name>
<organism evidence="2 3">
    <name type="scientific">Spectribacter hydrogenoxidans</name>
    <dbReference type="NCBI Taxonomy" id="3075608"/>
    <lineage>
        <taxon>Bacteria</taxon>
        <taxon>Pseudomonadati</taxon>
        <taxon>Pseudomonadota</taxon>
        <taxon>Gammaproteobacteria</taxon>
        <taxon>Salinisphaerales</taxon>
        <taxon>Salinisphaeraceae</taxon>
        <taxon>Spectribacter</taxon>
    </lineage>
</organism>
<protein>
    <submittedName>
        <fullName evidence="2">Fic family protein</fullName>
    </submittedName>
</protein>
<evidence type="ECO:0000313" key="3">
    <source>
        <dbReference type="Proteomes" id="UP001251857"/>
    </source>
</evidence>
<gene>
    <name evidence="2" type="ORF">RM532_09580</name>
</gene>
<proteinExistence type="predicted"/>
<dbReference type="Pfam" id="PF02661">
    <property type="entry name" value="Fic"/>
    <property type="match status" value="1"/>
</dbReference>
<dbReference type="Proteomes" id="UP001251857">
    <property type="component" value="Unassembled WGS sequence"/>
</dbReference>
<dbReference type="EMBL" id="JAVRIB010000009">
    <property type="protein sequence ID" value="MDT0635204.1"/>
    <property type="molecule type" value="Genomic_DNA"/>
</dbReference>
<keyword evidence="3" id="KW-1185">Reference proteome</keyword>
<reference evidence="2 3" key="1">
    <citation type="submission" date="2023-09" db="EMBL/GenBank/DDBJ databases">
        <authorList>
            <person name="Rey-Velasco X."/>
        </authorList>
    </citation>
    <scope>NUCLEOTIDE SEQUENCE [LARGE SCALE GENOMIC DNA]</scope>
    <source>
        <strain evidence="2 3">W335</strain>
    </source>
</reference>
<dbReference type="InterPro" id="IPR040198">
    <property type="entry name" value="Fido_containing"/>
</dbReference>
<evidence type="ECO:0000259" key="1">
    <source>
        <dbReference type="PROSITE" id="PS51459"/>
    </source>
</evidence>
<dbReference type="RefSeq" id="WP_311653102.1">
    <property type="nucleotide sequence ID" value="NZ_JAVRIB010000009.1"/>
</dbReference>
<sequence length="416" mass="46152">MSDKPATNADMNAANDRGESVSLMEPLLIAEGSRHRPDLVDQVMGLTARSSRLRHRLPGGLVRALAGLVRSMNCYYSNLIEGHDTHPVAIERALNDDFSVDPRQRDLQLEAKSHIAAQQWIDNGGLADRAACVEGLRELHRRFCEHLPKSLLVVEHPQTGKPLPVVPGNLRQHDVQVGRHVPISPGSLPRFLTRFEQVYGQVGRTEGVLAAACAHHRLLWLHPFLDGNGRVAHLMSYALLLDRLETGAIWSVARGLARNEGEYKARLMACDLERRNDLDGRGHLSEEALAEFVGFFLNVCLDQVDFMERLVEPAALTDRVVRWARDEIERGRLAPRSDRVLEAALYRGELPRGEVVDIAGVSERQARRVSRGLLDTGIVTAESTRAPLRLTFPAHLASRLMPGLFPEPSESVRGGA</sequence>
<dbReference type="InterPro" id="IPR003812">
    <property type="entry name" value="Fido"/>
</dbReference>
<feature type="domain" description="Fido" evidence="1">
    <location>
        <begin position="147"/>
        <end position="298"/>
    </location>
</feature>
<comment type="caution">
    <text evidence="2">The sequence shown here is derived from an EMBL/GenBank/DDBJ whole genome shotgun (WGS) entry which is preliminary data.</text>
</comment>
<dbReference type="PROSITE" id="PS51459">
    <property type="entry name" value="FIDO"/>
    <property type="match status" value="1"/>
</dbReference>
<accession>A0ABU3C0X5</accession>
<evidence type="ECO:0000313" key="2">
    <source>
        <dbReference type="EMBL" id="MDT0635204.1"/>
    </source>
</evidence>